<reference evidence="1" key="2">
    <citation type="submission" date="2020-11" db="EMBL/GenBank/DDBJ databases">
        <authorList>
            <person name="McCartney M.A."/>
            <person name="Auch B."/>
            <person name="Kono T."/>
            <person name="Mallez S."/>
            <person name="Becker A."/>
            <person name="Gohl D.M."/>
            <person name="Silverstein K.A.T."/>
            <person name="Koren S."/>
            <person name="Bechman K.B."/>
            <person name="Herman A."/>
            <person name="Abrahante J.E."/>
            <person name="Garbe J."/>
        </authorList>
    </citation>
    <scope>NUCLEOTIDE SEQUENCE</scope>
    <source>
        <strain evidence="1">Duluth1</strain>
        <tissue evidence="1">Whole animal</tissue>
    </source>
</reference>
<sequence>MAESKSSRKRAYVYSNPYSLAGTLKYDSFAMPTSSRTGTVPRVGSLGARQMQGTSYATAQTKNGRTAKYTQESPAFSGSITLPVLPSEAEQYYSLIKSTGSYMPVNESLDVFVLLDCDEHTKFIKANSPVIVNRKGSCYTCTCSPDRTQFVDNFETPTPEVDRLHPECVHIFVVKIIFQEYLNRAGLEDCPVLKGIGNLQCSVECTNVIKCK</sequence>
<keyword evidence="2" id="KW-1185">Reference proteome</keyword>
<reference evidence="1" key="1">
    <citation type="journal article" date="2019" name="bioRxiv">
        <title>The Genome of the Zebra Mussel, Dreissena polymorpha: A Resource for Invasive Species Research.</title>
        <authorList>
            <person name="McCartney M.A."/>
            <person name="Auch B."/>
            <person name="Kono T."/>
            <person name="Mallez S."/>
            <person name="Zhang Y."/>
            <person name="Obille A."/>
            <person name="Becker A."/>
            <person name="Abrahante J.E."/>
            <person name="Garbe J."/>
            <person name="Badalamenti J.P."/>
            <person name="Herman A."/>
            <person name="Mangelson H."/>
            <person name="Liachko I."/>
            <person name="Sullivan S."/>
            <person name="Sone E.D."/>
            <person name="Koren S."/>
            <person name="Silverstein K.A.T."/>
            <person name="Beckman K.B."/>
            <person name="Gohl D.M."/>
        </authorList>
    </citation>
    <scope>NUCLEOTIDE SEQUENCE</scope>
    <source>
        <strain evidence="1">Duluth1</strain>
        <tissue evidence="1">Whole animal</tissue>
    </source>
</reference>
<name>A0A9D3Y3T0_DREPO</name>
<dbReference type="Proteomes" id="UP000828390">
    <property type="component" value="Unassembled WGS sequence"/>
</dbReference>
<organism evidence="1 2">
    <name type="scientific">Dreissena polymorpha</name>
    <name type="common">Zebra mussel</name>
    <name type="synonym">Mytilus polymorpha</name>
    <dbReference type="NCBI Taxonomy" id="45954"/>
    <lineage>
        <taxon>Eukaryota</taxon>
        <taxon>Metazoa</taxon>
        <taxon>Spiralia</taxon>
        <taxon>Lophotrochozoa</taxon>
        <taxon>Mollusca</taxon>
        <taxon>Bivalvia</taxon>
        <taxon>Autobranchia</taxon>
        <taxon>Heteroconchia</taxon>
        <taxon>Euheterodonta</taxon>
        <taxon>Imparidentia</taxon>
        <taxon>Neoheterodontei</taxon>
        <taxon>Myida</taxon>
        <taxon>Dreissenoidea</taxon>
        <taxon>Dreissenidae</taxon>
        <taxon>Dreissena</taxon>
    </lineage>
</organism>
<comment type="caution">
    <text evidence="1">The sequence shown here is derived from an EMBL/GenBank/DDBJ whole genome shotgun (WGS) entry which is preliminary data.</text>
</comment>
<dbReference type="AlphaFoldDB" id="A0A9D3Y3T0"/>
<protein>
    <submittedName>
        <fullName evidence="1">Uncharacterized protein</fullName>
    </submittedName>
</protein>
<accession>A0A9D3Y3T0</accession>
<dbReference type="EMBL" id="JAIWYP010000036">
    <property type="protein sequence ID" value="KAH3691430.1"/>
    <property type="molecule type" value="Genomic_DNA"/>
</dbReference>
<evidence type="ECO:0000313" key="1">
    <source>
        <dbReference type="EMBL" id="KAH3691430.1"/>
    </source>
</evidence>
<evidence type="ECO:0000313" key="2">
    <source>
        <dbReference type="Proteomes" id="UP000828390"/>
    </source>
</evidence>
<gene>
    <name evidence="1" type="ORF">DPMN_194193</name>
</gene>
<proteinExistence type="predicted"/>